<evidence type="ECO:0000313" key="2">
    <source>
        <dbReference type="Proteomes" id="UP000662314"/>
    </source>
</evidence>
<organism evidence="1 2">
    <name type="scientific">Dendronalium phyllosphericum CENA369</name>
    <dbReference type="NCBI Taxonomy" id="1725256"/>
    <lineage>
        <taxon>Bacteria</taxon>
        <taxon>Bacillati</taxon>
        <taxon>Cyanobacteriota</taxon>
        <taxon>Cyanophyceae</taxon>
        <taxon>Nostocales</taxon>
        <taxon>Nostocaceae</taxon>
        <taxon>Dendronalium</taxon>
        <taxon>Dendronalium phyllosphericum</taxon>
    </lineage>
</organism>
<comment type="caution">
    <text evidence="1">The sequence shown here is derived from an EMBL/GenBank/DDBJ whole genome shotgun (WGS) entry which is preliminary data.</text>
</comment>
<gene>
    <name evidence="1" type="ORF">I8752_03600</name>
</gene>
<accession>A0A8J7I564</accession>
<sequence length="294" mass="31466">MEKGVQQRSVGVFARSSDVELALSELKVADFPMDKVSVVARNKVDEEALAGAITGFTLGSLDSLLVGLGFLSVPGVGPIMFAGAEATAIATSLAGGAVGAAAGSLAGALIGLGIPEDEAKVYSDLVSKSFYYLVIVSGAQEIRIAERILRQFGIQRWGVYKVSTSLAYRYKNAAGIFARRQHTEQALTELKEAGYPISQVSLFIKETLINDNLSNLNVISNDDLTNLGMPEHIARHYKCRLTPGSYLVVLSGTDLQIAAAKTILEANRVEDFHIYVPLVVNTAINKFQVSSRNA</sequence>
<dbReference type="Proteomes" id="UP000662314">
    <property type="component" value="Unassembled WGS sequence"/>
</dbReference>
<dbReference type="RefSeq" id="WP_214430963.1">
    <property type="nucleotide sequence ID" value="NZ_CAWPUQ010000317.1"/>
</dbReference>
<dbReference type="AlphaFoldDB" id="A0A8J7I564"/>
<dbReference type="EMBL" id="JAECZA010000008">
    <property type="protein sequence ID" value="MBH8572132.1"/>
    <property type="molecule type" value="Genomic_DNA"/>
</dbReference>
<proteinExistence type="predicted"/>
<dbReference type="InterPro" id="IPR052948">
    <property type="entry name" value="Low_temp-induced_all0457"/>
</dbReference>
<dbReference type="PANTHER" id="PTHR36109">
    <property type="entry name" value="MEMBRANE PROTEIN-RELATED"/>
    <property type="match status" value="1"/>
</dbReference>
<name>A0A8J7I564_9NOST</name>
<protein>
    <submittedName>
        <fullName evidence="1">Uncharacterized protein</fullName>
    </submittedName>
</protein>
<evidence type="ECO:0000313" key="1">
    <source>
        <dbReference type="EMBL" id="MBH8572132.1"/>
    </source>
</evidence>
<keyword evidence="2" id="KW-1185">Reference proteome</keyword>
<reference evidence="1 2" key="1">
    <citation type="journal article" date="2021" name="Int. J. Syst. Evol. Microbiol.">
        <title>Amazonocrinis nigriterrae gen. nov., sp. nov., Atlanticothrix silvestris gen. nov., sp. nov. and Dendronalium phyllosphericum gen. nov., sp. nov., nostocacean cyanobacteria from Brazilian environments.</title>
        <authorList>
            <person name="Alvarenga D.O."/>
            <person name="Andreote A.P.D."/>
            <person name="Branco L.H.Z."/>
            <person name="Delbaje E."/>
            <person name="Cruz R.B."/>
            <person name="Varani A.M."/>
            <person name="Fiore M.F."/>
        </authorList>
    </citation>
    <scope>NUCLEOTIDE SEQUENCE [LARGE SCALE GENOMIC DNA]</scope>
    <source>
        <strain evidence="1 2">CENA369</strain>
    </source>
</reference>
<dbReference type="PANTHER" id="PTHR36109:SF2">
    <property type="entry name" value="MEMBRANE PROTEIN"/>
    <property type="match status" value="1"/>
</dbReference>